<dbReference type="Proteomes" id="UP000789920">
    <property type="component" value="Unassembled WGS sequence"/>
</dbReference>
<proteinExistence type="predicted"/>
<name>A0ACA9N2H3_9GLOM</name>
<dbReference type="EMBL" id="CAJVQC010011568">
    <property type="protein sequence ID" value="CAG8628682.1"/>
    <property type="molecule type" value="Genomic_DNA"/>
</dbReference>
<reference evidence="1" key="1">
    <citation type="submission" date="2021-06" db="EMBL/GenBank/DDBJ databases">
        <authorList>
            <person name="Kallberg Y."/>
            <person name="Tangrot J."/>
            <person name="Rosling A."/>
        </authorList>
    </citation>
    <scope>NUCLEOTIDE SEQUENCE</scope>
    <source>
        <strain evidence="1">MA461A</strain>
    </source>
</reference>
<evidence type="ECO:0000313" key="1">
    <source>
        <dbReference type="EMBL" id="CAG8628682.1"/>
    </source>
</evidence>
<feature type="non-terminal residue" evidence="1">
    <location>
        <position position="1"/>
    </location>
</feature>
<comment type="caution">
    <text evidence="1">The sequence shown here is derived from an EMBL/GenBank/DDBJ whole genome shotgun (WGS) entry which is preliminary data.</text>
</comment>
<keyword evidence="2" id="KW-1185">Reference proteome</keyword>
<protein>
    <submittedName>
        <fullName evidence="1">3138_t:CDS:1</fullName>
    </submittedName>
</protein>
<gene>
    <name evidence="1" type="ORF">RPERSI_LOCUS7013</name>
</gene>
<sequence>PSPSEITGKFSNKNRLDIPIPSILTSSIPNVLSSLDSAVLAVSSTITDAANTATNSARDIAAVAPSLLSQLLSAFDNFKPRNSANISALYAIPLTFYCTRFVPIVASFNTSIANIVFKVSVLQGLYAEITSTGEYSNGSTFAVTQITSAEPLCYSDVAGIQDTRESSVWFLSSQRWVWSSLMTNFSWNLSC</sequence>
<evidence type="ECO:0000313" key="2">
    <source>
        <dbReference type="Proteomes" id="UP000789920"/>
    </source>
</evidence>
<accession>A0ACA9N2H3</accession>
<organism evidence="1 2">
    <name type="scientific">Racocetra persica</name>
    <dbReference type="NCBI Taxonomy" id="160502"/>
    <lineage>
        <taxon>Eukaryota</taxon>
        <taxon>Fungi</taxon>
        <taxon>Fungi incertae sedis</taxon>
        <taxon>Mucoromycota</taxon>
        <taxon>Glomeromycotina</taxon>
        <taxon>Glomeromycetes</taxon>
        <taxon>Diversisporales</taxon>
        <taxon>Gigasporaceae</taxon>
        <taxon>Racocetra</taxon>
    </lineage>
</organism>